<dbReference type="InterPro" id="IPR016024">
    <property type="entry name" value="ARM-type_fold"/>
</dbReference>
<dbReference type="Gene3D" id="1.25.10.10">
    <property type="entry name" value="Leucine-rich Repeat Variant"/>
    <property type="match status" value="1"/>
</dbReference>
<dbReference type="AlphaFoldDB" id="A0A830CJ12"/>
<accession>A0A830CJ12</accession>
<organism evidence="2 3">
    <name type="scientific">Phtheirospermum japonicum</name>
    <dbReference type="NCBI Taxonomy" id="374723"/>
    <lineage>
        <taxon>Eukaryota</taxon>
        <taxon>Viridiplantae</taxon>
        <taxon>Streptophyta</taxon>
        <taxon>Embryophyta</taxon>
        <taxon>Tracheophyta</taxon>
        <taxon>Spermatophyta</taxon>
        <taxon>Magnoliopsida</taxon>
        <taxon>eudicotyledons</taxon>
        <taxon>Gunneridae</taxon>
        <taxon>Pentapetalae</taxon>
        <taxon>asterids</taxon>
        <taxon>lamiids</taxon>
        <taxon>Lamiales</taxon>
        <taxon>Orobanchaceae</taxon>
        <taxon>Orobanchaceae incertae sedis</taxon>
        <taxon>Phtheirospermum</taxon>
    </lineage>
</organism>
<gene>
    <name evidence="2" type="ORF">PHJA_002119100</name>
</gene>
<dbReference type="InterPro" id="IPR011989">
    <property type="entry name" value="ARM-like"/>
</dbReference>
<keyword evidence="3" id="KW-1185">Reference proteome</keyword>
<reference evidence="2" key="1">
    <citation type="submission" date="2020-07" db="EMBL/GenBank/DDBJ databases">
        <title>Ethylene signaling mediates host invasion by parasitic plants.</title>
        <authorList>
            <person name="Yoshida S."/>
        </authorList>
    </citation>
    <scope>NUCLEOTIDE SEQUENCE</scope>
    <source>
        <strain evidence="2">Okayama</strain>
    </source>
</reference>
<evidence type="ECO:0000313" key="2">
    <source>
        <dbReference type="EMBL" id="GFP99750.1"/>
    </source>
</evidence>
<sequence>MAEAFRCGEKETQIVAARGIGKLNSQQKQKLCENGVCSLLVEMLDNQDYESIEVALFALLSLACGSDRNKVCIEKSGAIPAILKILRCQNIALMEISLTALLVLSTCSANKLRIASSGAIQLILQFLDSRFTTICISTRAKLDIISTLHNLSTCPQMISTILACGGLNTLNQLIYESEKSSDLVEKATGFWKQLFFDRKLP</sequence>
<dbReference type="SUPFAM" id="SSF48371">
    <property type="entry name" value="ARM repeat"/>
    <property type="match status" value="1"/>
</dbReference>
<dbReference type="OrthoDB" id="3245100at2759"/>
<keyword evidence="1" id="KW-0677">Repeat</keyword>
<evidence type="ECO:0000313" key="3">
    <source>
        <dbReference type="Proteomes" id="UP000653305"/>
    </source>
</evidence>
<evidence type="ECO:0000256" key="1">
    <source>
        <dbReference type="ARBA" id="ARBA00022737"/>
    </source>
</evidence>
<dbReference type="InterPro" id="IPR000225">
    <property type="entry name" value="Armadillo"/>
</dbReference>
<dbReference type="EMBL" id="BMAC01000586">
    <property type="protein sequence ID" value="GFP99750.1"/>
    <property type="molecule type" value="Genomic_DNA"/>
</dbReference>
<protein>
    <submittedName>
        <fullName evidence="2">U-box domain-containing protein 12</fullName>
    </submittedName>
</protein>
<proteinExistence type="predicted"/>
<dbReference type="PANTHER" id="PTHR46700:SF1">
    <property type="entry name" value="ARM REPEAT SUPERFAMILY PROTEIN"/>
    <property type="match status" value="1"/>
</dbReference>
<comment type="caution">
    <text evidence="2">The sequence shown here is derived from an EMBL/GenBank/DDBJ whole genome shotgun (WGS) entry which is preliminary data.</text>
</comment>
<dbReference type="SMART" id="SM00185">
    <property type="entry name" value="ARM"/>
    <property type="match status" value="4"/>
</dbReference>
<name>A0A830CJ12_9LAMI</name>
<dbReference type="PANTHER" id="PTHR46700">
    <property type="entry name" value="ARM REPEAT SUPERFAMILY PROTEIN"/>
    <property type="match status" value="1"/>
</dbReference>
<dbReference type="Proteomes" id="UP000653305">
    <property type="component" value="Unassembled WGS sequence"/>
</dbReference>